<dbReference type="PANTHER" id="PTHR34822:SF1">
    <property type="entry name" value="GRPB FAMILY PROTEIN"/>
    <property type="match status" value="1"/>
</dbReference>
<evidence type="ECO:0000313" key="1">
    <source>
        <dbReference type="EMBL" id="OGF39948.1"/>
    </source>
</evidence>
<accession>A0A1F5TM06</accession>
<dbReference type="Pfam" id="PF04229">
    <property type="entry name" value="GrpB"/>
    <property type="match status" value="1"/>
</dbReference>
<dbReference type="Gene3D" id="3.30.460.10">
    <property type="entry name" value="Beta Polymerase, domain 2"/>
    <property type="match status" value="1"/>
</dbReference>
<dbReference type="EMBL" id="MFGO01000039">
    <property type="protein sequence ID" value="OGF39948.1"/>
    <property type="molecule type" value="Genomic_DNA"/>
</dbReference>
<gene>
    <name evidence="1" type="ORF">A2531_01840</name>
</gene>
<dbReference type="SUPFAM" id="SSF81301">
    <property type="entry name" value="Nucleotidyltransferase"/>
    <property type="match status" value="1"/>
</dbReference>
<protein>
    <submittedName>
        <fullName evidence="1">Uncharacterized protein</fullName>
    </submittedName>
</protein>
<organism evidence="1 2">
    <name type="scientific">Candidatus Falkowbacteria bacterium RIFOXYD2_FULL_34_120</name>
    <dbReference type="NCBI Taxonomy" id="1798007"/>
    <lineage>
        <taxon>Bacteria</taxon>
        <taxon>Candidatus Falkowiibacteriota</taxon>
    </lineage>
</organism>
<dbReference type="AlphaFoldDB" id="A0A1F5TM06"/>
<comment type="caution">
    <text evidence="1">The sequence shown here is derived from an EMBL/GenBank/DDBJ whole genome shotgun (WGS) entry which is preliminary data.</text>
</comment>
<sequence length="170" mass="19864">MLTKEQKIWINHLSNTDIIKVIPYNPKTKDVFRIIKKDLKKILGNVRISHRGSTALKISGQGEIDLYIPTTIKDFNRYLDKLTKHLGKPGSVYPLERVRFVKYIDDIKIEIFIINKNNSGWKNSIKFEQALRKNKGLLNKYEKLKQSCDGLSVKKYYAKKTEFINYVLST</sequence>
<dbReference type="InterPro" id="IPR043519">
    <property type="entry name" value="NT_sf"/>
</dbReference>
<dbReference type="Proteomes" id="UP000177579">
    <property type="component" value="Unassembled WGS sequence"/>
</dbReference>
<evidence type="ECO:0000313" key="2">
    <source>
        <dbReference type="Proteomes" id="UP000177579"/>
    </source>
</evidence>
<name>A0A1F5TM06_9BACT</name>
<dbReference type="InterPro" id="IPR007344">
    <property type="entry name" value="GrpB/CoaE"/>
</dbReference>
<reference evidence="1 2" key="1">
    <citation type="journal article" date="2016" name="Nat. Commun.">
        <title>Thousands of microbial genomes shed light on interconnected biogeochemical processes in an aquifer system.</title>
        <authorList>
            <person name="Anantharaman K."/>
            <person name="Brown C.T."/>
            <person name="Hug L.A."/>
            <person name="Sharon I."/>
            <person name="Castelle C.J."/>
            <person name="Probst A.J."/>
            <person name="Thomas B.C."/>
            <person name="Singh A."/>
            <person name="Wilkins M.J."/>
            <person name="Karaoz U."/>
            <person name="Brodie E.L."/>
            <person name="Williams K.H."/>
            <person name="Hubbard S.S."/>
            <person name="Banfield J.F."/>
        </authorList>
    </citation>
    <scope>NUCLEOTIDE SEQUENCE [LARGE SCALE GENOMIC DNA]</scope>
</reference>
<dbReference type="PANTHER" id="PTHR34822">
    <property type="entry name" value="GRPB DOMAIN PROTEIN (AFU_ORTHOLOGUE AFUA_1G01530)"/>
    <property type="match status" value="1"/>
</dbReference>
<proteinExistence type="predicted"/>